<gene>
    <name evidence="6" type="ORF">ONB1V03_LOCUS14006</name>
</gene>
<proteinExistence type="predicted"/>
<dbReference type="InterPro" id="IPR000717">
    <property type="entry name" value="PCI_dom"/>
</dbReference>
<keyword evidence="4" id="KW-0472">Membrane</keyword>
<dbReference type="InterPro" id="IPR019382">
    <property type="entry name" value="eIF3l"/>
</dbReference>
<keyword evidence="4" id="KW-0812">Transmembrane</keyword>
<dbReference type="PANTHER" id="PTHR13242:SF0">
    <property type="entry name" value="EUKARYOTIC TRANSLATION INITIATION FACTOR 3 SUBUNIT L"/>
    <property type="match status" value="1"/>
</dbReference>
<keyword evidence="7" id="KW-1185">Reference proteome</keyword>
<keyword evidence="1" id="KW-0963">Cytoplasm</keyword>
<dbReference type="Pfam" id="PF10255">
    <property type="entry name" value="Paf67"/>
    <property type="match status" value="1"/>
</dbReference>
<evidence type="ECO:0000313" key="7">
    <source>
        <dbReference type="Proteomes" id="UP000728032"/>
    </source>
</evidence>
<feature type="transmembrane region" description="Helical" evidence="4">
    <location>
        <begin position="6"/>
        <end position="25"/>
    </location>
</feature>
<evidence type="ECO:0000256" key="1">
    <source>
        <dbReference type="ARBA" id="ARBA00022490"/>
    </source>
</evidence>
<name>A0A7R9QT64_9ACAR</name>
<keyword evidence="3" id="KW-0648">Protein biosynthesis</keyword>
<evidence type="ECO:0000256" key="4">
    <source>
        <dbReference type="SAM" id="Phobius"/>
    </source>
</evidence>
<reference evidence="6" key="1">
    <citation type="submission" date="2020-11" db="EMBL/GenBank/DDBJ databases">
        <authorList>
            <person name="Tran Van P."/>
        </authorList>
    </citation>
    <scope>NUCLEOTIDE SEQUENCE</scope>
</reference>
<keyword evidence="2" id="KW-0396">Initiation factor</keyword>
<dbReference type="PROSITE" id="PS50250">
    <property type="entry name" value="PCI"/>
    <property type="match status" value="1"/>
</dbReference>
<accession>A0A7R9QT64</accession>
<dbReference type="PANTHER" id="PTHR13242">
    <property type="entry name" value="EUKARYOTIC TRANSLATION INITIATION FACTOR 3"/>
    <property type="match status" value="1"/>
</dbReference>
<feature type="domain" description="PCI" evidence="5">
    <location>
        <begin position="30"/>
        <end position="241"/>
    </location>
</feature>
<dbReference type="GO" id="GO:0005852">
    <property type="term" value="C:eukaryotic translation initiation factor 3 complex"/>
    <property type="evidence" value="ECO:0007669"/>
    <property type="project" value="InterPro"/>
</dbReference>
<organism evidence="6">
    <name type="scientific">Oppiella nova</name>
    <dbReference type="NCBI Taxonomy" id="334625"/>
    <lineage>
        <taxon>Eukaryota</taxon>
        <taxon>Metazoa</taxon>
        <taxon>Ecdysozoa</taxon>
        <taxon>Arthropoda</taxon>
        <taxon>Chelicerata</taxon>
        <taxon>Arachnida</taxon>
        <taxon>Acari</taxon>
        <taxon>Acariformes</taxon>
        <taxon>Sarcoptiformes</taxon>
        <taxon>Oribatida</taxon>
        <taxon>Brachypylina</taxon>
        <taxon>Oppioidea</taxon>
        <taxon>Oppiidae</taxon>
        <taxon>Oppiella</taxon>
    </lineage>
</organism>
<sequence length="266" mass="31505">MMATAPVLACQTTTFYYVGFAYIMMRRYSDAIRTFTNILVYLQRTRQMYHQYRTFQLDLIEKQTDQMYKLLSICLALHPQRIDETVLSHLTEKMSDSMQKLQKGDLKEFENVFKLSCPKFLSPVVGNYESPLANATPAPRVDPWKHQMKVFTEEVAQQYPLLEIRSYLKLYTTMPIKKLSTFVELPEDEFVRNLLCFKHKMQNLVWTKGQSGLDGEFHSESDVDFYIDKDMIHIADTKVARRYGDWFLRQIHKFDELYRLISNINL</sequence>
<evidence type="ECO:0000256" key="2">
    <source>
        <dbReference type="ARBA" id="ARBA00022540"/>
    </source>
</evidence>
<dbReference type="GO" id="GO:0003743">
    <property type="term" value="F:translation initiation factor activity"/>
    <property type="evidence" value="ECO:0007669"/>
    <property type="project" value="UniProtKB-KW"/>
</dbReference>
<evidence type="ECO:0000313" key="6">
    <source>
        <dbReference type="EMBL" id="CAD7657376.1"/>
    </source>
</evidence>
<dbReference type="EMBL" id="CAJPVJ010012891">
    <property type="protein sequence ID" value="CAG2174562.1"/>
    <property type="molecule type" value="Genomic_DNA"/>
</dbReference>
<dbReference type="EMBL" id="OC927716">
    <property type="protein sequence ID" value="CAD7657376.1"/>
    <property type="molecule type" value="Genomic_DNA"/>
</dbReference>
<protein>
    <recommendedName>
        <fullName evidence="5">PCI domain-containing protein</fullName>
    </recommendedName>
</protein>
<keyword evidence="4" id="KW-1133">Transmembrane helix</keyword>
<dbReference type="OrthoDB" id="15082at2759"/>
<evidence type="ECO:0000256" key="3">
    <source>
        <dbReference type="ARBA" id="ARBA00022917"/>
    </source>
</evidence>
<dbReference type="AlphaFoldDB" id="A0A7R9QT64"/>
<dbReference type="Proteomes" id="UP000728032">
    <property type="component" value="Unassembled WGS sequence"/>
</dbReference>
<evidence type="ECO:0000259" key="5">
    <source>
        <dbReference type="PROSITE" id="PS50250"/>
    </source>
</evidence>